<gene>
    <name evidence="1" type="ORF">BCM02_103255</name>
</gene>
<protein>
    <submittedName>
        <fullName evidence="1">Uncharacterized protein</fullName>
    </submittedName>
</protein>
<reference evidence="1 2" key="1">
    <citation type="submission" date="2019-07" db="EMBL/GenBank/DDBJ databases">
        <title>Genomic Encyclopedia of Type Strains, Phase III (KMG-III): the genomes of soil and plant-associated and newly described type strains.</title>
        <authorList>
            <person name="Whitman W."/>
        </authorList>
    </citation>
    <scope>NUCLEOTIDE SEQUENCE [LARGE SCALE GENOMIC DNA]</scope>
    <source>
        <strain evidence="1 2">BL24</strain>
    </source>
</reference>
<evidence type="ECO:0000313" key="2">
    <source>
        <dbReference type="Proteomes" id="UP000323257"/>
    </source>
</evidence>
<accession>A0A5S5CF17</accession>
<organism evidence="1 2">
    <name type="scientific">Paenibacillus methanolicus</name>
    <dbReference type="NCBI Taxonomy" id="582686"/>
    <lineage>
        <taxon>Bacteria</taxon>
        <taxon>Bacillati</taxon>
        <taxon>Bacillota</taxon>
        <taxon>Bacilli</taxon>
        <taxon>Bacillales</taxon>
        <taxon>Paenibacillaceae</taxon>
        <taxon>Paenibacillus</taxon>
    </lineage>
</organism>
<evidence type="ECO:0000313" key="1">
    <source>
        <dbReference type="EMBL" id="TYP76593.1"/>
    </source>
</evidence>
<dbReference type="Proteomes" id="UP000323257">
    <property type="component" value="Unassembled WGS sequence"/>
</dbReference>
<comment type="caution">
    <text evidence="1">The sequence shown here is derived from an EMBL/GenBank/DDBJ whole genome shotgun (WGS) entry which is preliminary data.</text>
</comment>
<proteinExistence type="predicted"/>
<dbReference type="EMBL" id="VNHS01000003">
    <property type="protein sequence ID" value="TYP76593.1"/>
    <property type="molecule type" value="Genomic_DNA"/>
</dbReference>
<keyword evidence="2" id="KW-1185">Reference proteome</keyword>
<sequence length="63" mass="7001">MATMDRILAEKQKQPGARLAANNKQSPQFITIAHPFGCAVVLLYWISQEPTGFKPDVCDNRLA</sequence>
<dbReference type="AlphaFoldDB" id="A0A5S5CF17"/>
<name>A0A5S5CF17_9BACL</name>